<evidence type="ECO:0000256" key="3">
    <source>
        <dbReference type="ARBA" id="ARBA00010763"/>
    </source>
</evidence>
<keyword evidence="6" id="KW-0479">Metal-binding</keyword>
<evidence type="ECO:0000256" key="4">
    <source>
        <dbReference type="ARBA" id="ARBA00023150"/>
    </source>
</evidence>
<accession>B1M121</accession>
<dbReference type="InterPro" id="IPR008284">
    <property type="entry name" value="MoCF_biosynth_CS"/>
</dbReference>
<keyword evidence="6" id="KW-0460">Magnesium</keyword>
<dbReference type="InterPro" id="IPR036425">
    <property type="entry name" value="MoaB/Mog-like_dom_sf"/>
</dbReference>
<dbReference type="InterPro" id="IPR005110">
    <property type="entry name" value="MoeA_linker/N"/>
</dbReference>
<dbReference type="UniPathway" id="UPA00344"/>
<evidence type="ECO:0000313" key="9">
    <source>
        <dbReference type="Proteomes" id="UP000006589"/>
    </source>
</evidence>
<dbReference type="Pfam" id="PF00994">
    <property type="entry name" value="MoCF_biosynth"/>
    <property type="match status" value="1"/>
</dbReference>
<proteinExistence type="inferred from homology"/>
<dbReference type="Proteomes" id="UP000006589">
    <property type="component" value="Chromosome"/>
</dbReference>
<dbReference type="SUPFAM" id="SSF63882">
    <property type="entry name" value="MoeA N-terminal region -like"/>
    <property type="match status" value="1"/>
</dbReference>
<dbReference type="InterPro" id="IPR036135">
    <property type="entry name" value="MoeA_linker/N_sf"/>
</dbReference>
<reference evidence="8 9" key="1">
    <citation type="submission" date="2008-03" db="EMBL/GenBank/DDBJ databases">
        <title>Complete sequence of chromosome of Methylobacterium radiotolerans JCM 2831.</title>
        <authorList>
            <consortium name="US DOE Joint Genome Institute"/>
            <person name="Copeland A."/>
            <person name="Lucas S."/>
            <person name="Lapidus A."/>
            <person name="Glavina del Rio T."/>
            <person name="Dalin E."/>
            <person name="Tice H."/>
            <person name="Bruce D."/>
            <person name="Goodwin L."/>
            <person name="Pitluck S."/>
            <person name="Kiss H."/>
            <person name="Brettin T."/>
            <person name="Detter J.C."/>
            <person name="Han C."/>
            <person name="Kuske C.R."/>
            <person name="Schmutz J."/>
            <person name="Larimer F."/>
            <person name="Land M."/>
            <person name="Hauser L."/>
            <person name="Kyrpides N."/>
            <person name="Mikhailova N."/>
            <person name="Marx C.J."/>
            <person name="Richardson P."/>
        </authorList>
    </citation>
    <scope>NUCLEOTIDE SEQUENCE [LARGE SCALE GENOMIC DNA]</scope>
    <source>
        <strain evidence="9">ATCC 27329 / DSM 1819 / JCM 2831 / NBRC 15690 / NCIMB 10815 / 0-1</strain>
    </source>
</reference>
<dbReference type="CDD" id="cd00887">
    <property type="entry name" value="MoeA"/>
    <property type="match status" value="1"/>
</dbReference>
<name>B1M121_METRJ</name>
<dbReference type="SUPFAM" id="SSF63867">
    <property type="entry name" value="MoeA C-terminal domain-like"/>
    <property type="match status" value="1"/>
</dbReference>
<comment type="pathway">
    <text evidence="2 6">Cofactor biosynthesis; molybdopterin biosynthesis.</text>
</comment>
<dbReference type="SUPFAM" id="SSF53218">
    <property type="entry name" value="Molybdenum cofactor biosynthesis proteins"/>
    <property type="match status" value="1"/>
</dbReference>
<dbReference type="GO" id="GO:0006777">
    <property type="term" value="P:Mo-molybdopterin cofactor biosynthetic process"/>
    <property type="evidence" value="ECO:0007669"/>
    <property type="project" value="UniProtKB-UniRule"/>
</dbReference>
<evidence type="ECO:0000256" key="1">
    <source>
        <dbReference type="ARBA" id="ARBA00002901"/>
    </source>
</evidence>
<comment type="catalytic activity">
    <reaction evidence="5">
        <text>adenylyl-molybdopterin + molybdate = Mo-molybdopterin + AMP + H(+)</text>
        <dbReference type="Rhea" id="RHEA:35047"/>
        <dbReference type="ChEBI" id="CHEBI:15378"/>
        <dbReference type="ChEBI" id="CHEBI:36264"/>
        <dbReference type="ChEBI" id="CHEBI:62727"/>
        <dbReference type="ChEBI" id="CHEBI:71302"/>
        <dbReference type="ChEBI" id="CHEBI:456215"/>
        <dbReference type="EC" id="2.10.1.1"/>
    </reaction>
</comment>
<dbReference type="KEGG" id="mrd:Mrad2831_2583"/>
<dbReference type="EC" id="2.10.1.1" evidence="6"/>
<evidence type="ECO:0000256" key="5">
    <source>
        <dbReference type="ARBA" id="ARBA00047317"/>
    </source>
</evidence>
<dbReference type="Gene3D" id="3.40.980.10">
    <property type="entry name" value="MoaB/Mog-like domain"/>
    <property type="match status" value="1"/>
</dbReference>
<protein>
    <recommendedName>
        <fullName evidence="6">Molybdopterin molybdenumtransferase</fullName>
        <ecNumber evidence="6">2.10.1.1</ecNumber>
    </recommendedName>
</protein>
<dbReference type="Gene3D" id="2.170.190.11">
    <property type="entry name" value="Molybdopterin biosynthesis moea protein, domain 3"/>
    <property type="match status" value="1"/>
</dbReference>
<dbReference type="PATRIC" id="fig|426355.14.peg.2649"/>
<dbReference type="SMART" id="SM00852">
    <property type="entry name" value="MoCF_biosynth"/>
    <property type="match status" value="1"/>
</dbReference>
<sequence>MPTQTLCSKSAPIAPVPAMLPVGMGMARAAAKACPVSCTETVPLWLSGGRVLAQTVRATRACPSFDQAAMDGYAVAAGAGLARGTRLRVSGRIAAGQQGTAVTTDAAARIFTGAPLPDGADTVIMQEHAERLGDAVVLARSVAPGEHVRRRGEDVPVGRTLGWPGLRLDARHVALLAAQDIGAVVVRRRIRVAILSTGDELRDADDISRDGPSIPDTNRPMLAALLSRAGVEVVDGGQVRDNAGAIAQALAALSWACDLVVTTGGASVGEEDHAARSLILAGGEWETLKLGLKPGKPAVVGRIGGAAYLGLPGNPVSALVSWSLLGRAMLARLEGRPFARPRGFVVPLAEPCVRKPGRTEFLPAKLVLGGEEPALAILGSTSARLMPLAEADGLAELPETFASGAAGQRVAFHPFESFLAP</sequence>
<dbReference type="STRING" id="426355.Mrad2831_2583"/>
<keyword evidence="6" id="KW-0808">Transferase</keyword>
<dbReference type="AlphaFoldDB" id="B1M121"/>
<comment type="function">
    <text evidence="1 6">Catalyzes the insertion of molybdate into adenylated molybdopterin with the concomitant release of AMP.</text>
</comment>
<dbReference type="InterPro" id="IPR038987">
    <property type="entry name" value="MoeA-like"/>
</dbReference>
<dbReference type="EMBL" id="CP001001">
    <property type="protein sequence ID" value="ACB24571.1"/>
    <property type="molecule type" value="Genomic_DNA"/>
</dbReference>
<dbReference type="Pfam" id="PF03453">
    <property type="entry name" value="MoeA_N"/>
    <property type="match status" value="1"/>
</dbReference>
<comment type="cofactor">
    <cofactor evidence="6">
        <name>Mg(2+)</name>
        <dbReference type="ChEBI" id="CHEBI:18420"/>
    </cofactor>
</comment>
<evidence type="ECO:0000256" key="2">
    <source>
        <dbReference type="ARBA" id="ARBA00005046"/>
    </source>
</evidence>
<dbReference type="RefSeq" id="WP_012319542.1">
    <property type="nucleotide sequence ID" value="NC_010505.1"/>
</dbReference>
<dbReference type="GO" id="GO:0061599">
    <property type="term" value="F:molybdopterin molybdotransferase activity"/>
    <property type="evidence" value="ECO:0007669"/>
    <property type="project" value="UniProtKB-UniRule"/>
</dbReference>
<dbReference type="Pfam" id="PF03454">
    <property type="entry name" value="MoeA_C"/>
    <property type="match status" value="1"/>
</dbReference>
<evidence type="ECO:0000313" key="8">
    <source>
        <dbReference type="EMBL" id="ACB24571.1"/>
    </source>
</evidence>
<evidence type="ECO:0000256" key="6">
    <source>
        <dbReference type="RuleBase" id="RU365090"/>
    </source>
</evidence>
<dbReference type="eggNOG" id="COG0303">
    <property type="taxonomic scope" value="Bacteria"/>
</dbReference>
<keyword evidence="4 6" id="KW-0501">Molybdenum cofactor biosynthesis</keyword>
<dbReference type="GeneID" id="6138625"/>
<dbReference type="InterPro" id="IPR005111">
    <property type="entry name" value="MoeA_C_domain_IV"/>
</dbReference>
<dbReference type="InterPro" id="IPR036688">
    <property type="entry name" value="MoeA_C_domain_IV_sf"/>
</dbReference>
<dbReference type="PANTHER" id="PTHR10192:SF5">
    <property type="entry name" value="GEPHYRIN"/>
    <property type="match status" value="1"/>
</dbReference>
<evidence type="ECO:0000259" key="7">
    <source>
        <dbReference type="SMART" id="SM00852"/>
    </source>
</evidence>
<dbReference type="Gene3D" id="2.40.340.10">
    <property type="entry name" value="MoeA, C-terminal, domain IV"/>
    <property type="match status" value="1"/>
</dbReference>
<dbReference type="GO" id="GO:0046872">
    <property type="term" value="F:metal ion binding"/>
    <property type="evidence" value="ECO:0007669"/>
    <property type="project" value="UniProtKB-UniRule"/>
</dbReference>
<dbReference type="PANTHER" id="PTHR10192">
    <property type="entry name" value="MOLYBDOPTERIN BIOSYNTHESIS PROTEIN"/>
    <property type="match status" value="1"/>
</dbReference>
<keyword evidence="6" id="KW-0500">Molybdenum</keyword>
<organism evidence="8 9">
    <name type="scientific">Methylobacterium radiotolerans (strain ATCC 27329 / DSM 1819 / JCM 2831 / NBRC 15690 / NCIMB 10815 / 0-1)</name>
    <dbReference type="NCBI Taxonomy" id="426355"/>
    <lineage>
        <taxon>Bacteria</taxon>
        <taxon>Pseudomonadati</taxon>
        <taxon>Pseudomonadota</taxon>
        <taxon>Alphaproteobacteria</taxon>
        <taxon>Hyphomicrobiales</taxon>
        <taxon>Methylobacteriaceae</taxon>
        <taxon>Methylobacterium</taxon>
    </lineage>
</organism>
<dbReference type="HOGENOM" id="CLU_010186_7_0_5"/>
<comment type="similarity">
    <text evidence="3 6">Belongs to the MoeA family.</text>
</comment>
<dbReference type="GO" id="GO:0005829">
    <property type="term" value="C:cytosol"/>
    <property type="evidence" value="ECO:0007669"/>
    <property type="project" value="TreeGrafter"/>
</dbReference>
<dbReference type="PROSITE" id="PS01079">
    <property type="entry name" value="MOCF_BIOSYNTHESIS_2"/>
    <property type="match status" value="1"/>
</dbReference>
<dbReference type="InterPro" id="IPR001453">
    <property type="entry name" value="MoaB/Mog_dom"/>
</dbReference>
<dbReference type="Gene3D" id="3.90.105.10">
    <property type="entry name" value="Molybdopterin biosynthesis moea protein, domain 2"/>
    <property type="match status" value="1"/>
</dbReference>
<gene>
    <name evidence="8" type="ordered locus">Mrad2831_2583</name>
</gene>
<feature type="domain" description="MoaB/Mog" evidence="7">
    <location>
        <begin position="193"/>
        <end position="332"/>
    </location>
</feature>